<comment type="similarity">
    <text evidence="5">Belongs to the cysteine-rich repeat secretory protein family.</text>
</comment>
<name>A0A7J6V8Q2_THATH</name>
<dbReference type="Gene3D" id="3.30.430.20">
    <property type="entry name" value="Gnk2 domain, C-X8-C-X2-C motif"/>
    <property type="match status" value="1"/>
</dbReference>
<accession>A0A7J6V8Q2</accession>
<feature type="domain" description="Gnk2-homologous" evidence="6">
    <location>
        <begin position="40"/>
        <end position="148"/>
    </location>
</feature>
<evidence type="ECO:0000256" key="5">
    <source>
        <dbReference type="ARBA" id="ARBA00038515"/>
    </source>
</evidence>
<evidence type="ECO:0000259" key="6">
    <source>
        <dbReference type="PROSITE" id="PS51473"/>
    </source>
</evidence>
<dbReference type="PANTHER" id="PTHR32411:SF43">
    <property type="entry name" value="CYSTEINE-RICH REPEAT SECRETORY PROTEIN 38"/>
    <property type="match status" value="1"/>
</dbReference>
<evidence type="ECO:0000256" key="1">
    <source>
        <dbReference type="ARBA" id="ARBA00004613"/>
    </source>
</evidence>
<keyword evidence="3" id="KW-0732">Signal</keyword>
<dbReference type="FunFam" id="3.30.430.20:FF:000002">
    <property type="entry name" value="Cysteine-rich receptor-like protein kinase 10"/>
    <property type="match status" value="1"/>
</dbReference>
<proteinExistence type="inferred from homology"/>
<dbReference type="EMBL" id="JABWDY010037014">
    <property type="protein sequence ID" value="KAF5180762.1"/>
    <property type="molecule type" value="Genomic_DNA"/>
</dbReference>
<evidence type="ECO:0000313" key="8">
    <source>
        <dbReference type="Proteomes" id="UP000554482"/>
    </source>
</evidence>
<dbReference type="GO" id="GO:0005576">
    <property type="term" value="C:extracellular region"/>
    <property type="evidence" value="ECO:0007669"/>
    <property type="project" value="UniProtKB-SubCell"/>
</dbReference>
<organism evidence="7 8">
    <name type="scientific">Thalictrum thalictroides</name>
    <name type="common">Rue-anemone</name>
    <name type="synonym">Anemone thalictroides</name>
    <dbReference type="NCBI Taxonomy" id="46969"/>
    <lineage>
        <taxon>Eukaryota</taxon>
        <taxon>Viridiplantae</taxon>
        <taxon>Streptophyta</taxon>
        <taxon>Embryophyta</taxon>
        <taxon>Tracheophyta</taxon>
        <taxon>Spermatophyta</taxon>
        <taxon>Magnoliopsida</taxon>
        <taxon>Ranunculales</taxon>
        <taxon>Ranunculaceae</taxon>
        <taxon>Thalictroideae</taxon>
        <taxon>Thalictrum</taxon>
    </lineage>
</organism>
<dbReference type="Proteomes" id="UP000554482">
    <property type="component" value="Unassembled WGS sequence"/>
</dbReference>
<gene>
    <name evidence="7" type="ORF">FRX31_029651</name>
</gene>
<dbReference type="InterPro" id="IPR002902">
    <property type="entry name" value="GNK2"/>
</dbReference>
<reference evidence="7 8" key="1">
    <citation type="submission" date="2020-06" db="EMBL/GenBank/DDBJ databases">
        <title>Transcriptomic and genomic resources for Thalictrum thalictroides and T. hernandezii: Facilitating candidate gene discovery in an emerging model plant lineage.</title>
        <authorList>
            <person name="Arias T."/>
            <person name="Riano-Pachon D.M."/>
            <person name="Di Stilio V.S."/>
        </authorList>
    </citation>
    <scope>NUCLEOTIDE SEQUENCE [LARGE SCALE GENOMIC DNA]</scope>
    <source>
        <strain evidence="8">cv. WT478/WT964</strain>
        <tissue evidence="7">Leaves</tissue>
    </source>
</reference>
<keyword evidence="2" id="KW-0964">Secreted</keyword>
<evidence type="ECO:0000256" key="4">
    <source>
        <dbReference type="ARBA" id="ARBA00022737"/>
    </source>
</evidence>
<comment type="caution">
    <text evidence="7">The sequence shown here is derived from an EMBL/GenBank/DDBJ whole genome shotgun (WGS) entry which is preliminary data.</text>
</comment>
<dbReference type="OrthoDB" id="1923309at2759"/>
<sequence>MTIAVKDIKRLCPTNMEAIVWGENCQLRYSNVKFFGVMDYTTNITLFNKQNISDPDGFRTVVRDFMGNLSREAAFGSSSDRYALDEDVKYRENENISGLVQCTRDLSRNDCNICLQNAILDIQTCCYFYRGARVLSRSCYLRYELYHLSEPVALPGKQPSKRKFTFSATLFVSYRPLQHSRHRLLL</sequence>
<keyword evidence="8" id="KW-1185">Reference proteome</keyword>
<comment type="subcellular location">
    <subcellularLocation>
        <location evidence="1">Secreted</location>
    </subcellularLocation>
</comment>
<dbReference type="InterPro" id="IPR038408">
    <property type="entry name" value="GNK2_sf"/>
</dbReference>
<dbReference type="InterPro" id="IPR050581">
    <property type="entry name" value="CRR_secretory_protein"/>
</dbReference>
<protein>
    <submittedName>
        <fullName evidence="7">Cysteine-rich repeat secretory protein</fullName>
    </submittedName>
</protein>
<evidence type="ECO:0000256" key="2">
    <source>
        <dbReference type="ARBA" id="ARBA00022525"/>
    </source>
</evidence>
<dbReference type="CDD" id="cd23509">
    <property type="entry name" value="Gnk2-like"/>
    <property type="match status" value="1"/>
</dbReference>
<dbReference type="PANTHER" id="PTHR32411">
    <property type="entry name" value="CYSTEINE-RICH REPEAT SECRETORY PROTEIN 38-RELATED"/>
    <property type="match status" value="1"/>
</dbReference>
<evidence type="ECO:0000313" key="7">
    <source>
        <dbReference type="EMBL" id="KAF5180762.1"/>
    </source>
</evidence>
<evidence type="ECO:0000256" key="3">
    <source>
        <dbReference type="ARBA" id="ARBA00022729"/>
    </source>
</evidence>
<keyword evidence="4" id="KW-0677">Repeat</keyword>
<dbReference type="AlphaFoldDB" id="A0A7J6V8Q2"/>
<dbReference type="Pfam" id="PF01657">
    <property type="entry name" value="Stress-antifung"/>
    <property type="match status" value="1"/>
</dbReference>
<dbReference type="PROSITE" id="PS51473">
    <property type="entry name" value="GNK2"/>
    <property type="match status" value="1"/>
</dbReference>